<reference evidence="1 2" key="1">
    <citation type="journal article" date="2020" name="Cell">
        <title>Large-Scale Comparative Analyses of Tick Genomes Elucidate Their Genetic Diversity and Vector Capacities.</title>
        <authorList>
            <consortium name="Tick Genome and Microbiome Consortium (TIGMIC)"/>
            <person name="Jia N."/>
            <person name="Wang J."/>
            <person name="Shi W."/>
            <person name="Du L."/>
            <person name="Sun Y."/>
            <person name="Zhan W."/>
            <person name="Jiang J.F."/>
            <person name="Wang Q."/>
            <person name="Zhang B."/>
            <person name="Ji P."/>
            <person name="Bell-Sakyi L."/>
            <person name="Cui X.M."/>
            <person name="Yuan T.T."/>
            <person name="Jiang B.G."/>
            <person name="Yang W.F."/>
            <person name="Lam T.T."/>
            <person name="Chang Q.C."/>
            <person name="Ding S.J."/>
            <person name="Wang X.J."/>
            <person name="Zhu J.G."/>
            <person name="Ruan X.D."/>
            <person name="Zhao L."/>
            <person name="Wei J.T."/>
            <person name="Ye R.Z."/>
            <person name="Que T.C."/>
            <person name="Du C.H."/>
            <person name="Zhou Y.H."/>
            <person name="Cheng J.X."/>
            <person name="Dai P.F."/>
            <person name="Guo W.B."/>
            <person name="Han X.H."/>
            <person name="Huang E.J."/>
            <person name="Li L.F."/>
            <person name="Wei W."/>
            <person name="Gao Y.C."/>
            <person name="Liu J.Z."/>
            <person name="Shao H.Z."/>
            <person name="Wang X."/>
            <person name="Wang C.C."/>
            <person name="Yang T.C."/>
            <person name="Huo Q.B."/>
            <person name="Li W."/>
            <person name="Chen H.Y."/>
            <person name="Chen S.E."/>
            <person name="Zhou L.G."/>
            <person name="Ni X.B."/>
            <person name="Tian J.H."/>
            <person name="Sheng Y."/>
            <person name="Liu T."/>
            <person name="Pan Y.S."/>
            <person name="Xia L.Y."/>
            <person name="Li J."/>
            <person name="Zhao F."/>
            <person name="Cao W.C."/>
        </authorList>
    </citation>
    <scope>NUCLEOTIDE SEQUENCE [LARGE SCALE GENOMIC DNA]</scope>
    <source>
        <strain evidence="1">HaeL-2018</strain>
    </source>
</reference>
<gene>
    <name evidence="1" type="ORF">HPB48_002367</name>
</gene>
<dbReference type="PANTHER" id="PTHR11388:SF100">
    <property type="entry name" value="SOLUTE CARRIER ORGANIC ANION TRANSPORTER FAMILY MEMBER 4A1"/>
    <property type="match status" value="1"/>
</dbReference>
<protein>
    <submittedName>
        <fullName evidence="1">Uncharacterized protein</fullName>
    </submittedName>
</protein>
<dbReference type="GO" id="GO:0015347">
    <property type="term" value="F:sodium-independent organic anion transmembrane transporter activity"/>
    <property type="evidence" value="ECO:0007669"/>
    <property type="project" value="TreeGrafter"/>
</dbReference>
<dbReference type="PANTHER" id="PTHR11388">
    <property type="entry name" value="ORGANIC ANION TRANSPORTER"/>
    <property type="match status" value="1"/>
</dbReference>
<dbReference type="VEuPathDB" id="VectorBase:HLOH_048258"/>
<dbReference type="Proteomes" id="UP000821853">
    <property type="component" value="Chromosome 4"/>
</dbReference>
<dbReference type="OrthoDB" id="6506444at2759"/>
<comment type="caution">
    <text evidence="1">The sequence shown here is derived from an EMBL/GenBank/DDBJ whole genome shotgun (WGS) entry which is preliminary data.</text>
</comment>
<dbReference type="InterPro" id="IPR004156">
    <property type="entry name" value="OATP"/>
</dbReference>
<dbReference type="GO" id="GO:0043252">
    <property type="term" value="P:sodium-independent organic anion transport"/>
    <property type="evidence" value="ECO:0007669"/>
    <property type="project" value="TreeGrafter"/>
</dbReference>
<dbReference type="AlphaFoldDB" id="A0A9J6GHZ0"/>
<proteinExistence type="predicted"/>
<sequence>MMFGHLIDRSCILWQTSCSGEDGSCAIYDNSVMGMNLFRLVISVKSASIFFFFCASLTSRTQASTGAGHLIPGDEMRAFSAAIARITGAVKRKRSIEFAIFKK</sequence>
<organism evidence="1 2">
    <name type="scientific">Haemaphysalis longicornis</name>
    <name type="common">Bush tick</name>
    <dbReference type="NCBI Taxonomy" id="44386"/>
    <lineage>
        <taxon>Eukaryota</taxon>
        <taxon>Metazoa</taxon>
        <taxon>Ecdysozoa</taxon>
        <taxon>Arthropoda</taxon>
        <taxon>Chelicerata</taxon>
        <taxon>Arachnida</taxon>
        <taxon>Acari</taxon>
        <taxon>Parasitiformes</taxon>
        <taxon>Ixodida</taxon>
        <taxon>Ixodoidea</taxon>
        <taxon>Ixodidae</taxon>
        <taxon>Haemaphysalinae</taxon>
        <taxon>Haemaphysalis</taxon>
    </lineage>
</organism>
<accession>A0A9J6GHZ0</accession>
<evidence type="ECO:0000313" key="2">
    <source>
        <dbReference type="Proteomes" id="UP000821853"/>
    </source>
</evidence>
<dbReference type="GO" id="GO:0016323">
    <property type="term" value="C:basolateral plasma membrane"/>
    <property type="evidence" value="ECO:0007669"/>
    <property type="project" value="TreeGrafter"/>
</dbReference>
<dbReference type="EMBL" id="JABSTR010000006">
    <property type="protein sequence ID" value="KAH9374184.1"/>
    <property type="molecule type" value="Genomic_DNA"/>
</dbReference>
<keyword evidence="2" id="KW-1185">Reference proteome</keyword>
<evidence type="ECO:0000313" key="1">
    <source>
        <dbReference type="EMBL" id="KAH9374184.1"/>
    </source>
</evidence>
<dbReference type="Pfam" id="PF03137">
    <property type="entry name" value="OATP"/>
    <property type="match status" value="1"/>
</dbReference>
<name>A0A9J6GHZ0_HAELO</name>